<dbReference type="EMBL" id="MHKO01000028">
    <property type="protein sequence ID" value="OGY92117.1"/>
    <property type="molecule type" value="Genomic_DNA"/>
</dbReference>
<feature type="transmembrane region" description="Helical" evidence="1">
    <location>
        <begin position="96"/>
        <end position="116"/>
    </location>
</feature>
<gene>
    <name evidence="2" type="ORF">A3H70_02280</name>
</gene>
<proteinExistence type="predicted"/>
<evidence type="ECO:0000313" key="3">
    <source>
        <dbReference type="Proteomes" id="UP000178109"/>
    </source>
</evidence>
<organism evidence="2 3">
    <name type="scientific">Candidatus Komeilibacteria bacterium RIFCSPLOWO2_02_FULL_48_11</name>
    <dbReference type="NCBI Taxonomy" id="1798553"/>
    <lineage>
        <taxon>Bacteria</taxon>
        <taxon>Candidatus Komeiliibacteriota</taxon>
    </lineage>
</organism>
<name>A0A1G2BV72_9BACT</name>
<keyword evidence="1" id="KW-0472">Membrane</keyword>
<keyword evidence="1" id="KW-1133">Transmembrane helix</keyword>
<protein>
    <recommendedName>
        <fullName evidence="4">EamA domain-containing protein</fullName>
    </recommendedName>
</protein>
<evidence type="ECO:0008006" key="4">
    <source>
        <dbReference type="Google" id="ProtNLM"/>
    </source>
</evidence>
<dbReference type="STRING" id="1798553.A3H70_02280"/>
<evidence type="ECO:0000313" key="2">
    <source>
        <dbReference type="EMBL" id="OGY92117.1"/>
    </source>
</evidence>
<feature type="transmembrane region" description="Helical" evidence="1">
    <location>
        <begin position="70"/>
        <end position="90"/>
    </location>
</feature>
<reference evidence="2 3" key="1">
    <citation type="journal article" date="2016" name="Nat. Commun.">
        <title>Thousands of microbial genomes shed light on interconnected biogeochemical processes in an aquifer system.</title>
        <authorList>
            <person name="Anantharaman K."/>
            <person name="Brown C.T."/>
            <person name="Hug L.A."/>
            <person name="Sharon I."/>
            <person name="Castelle C.J."/>
            <person name="Probst A.J."/>
            <person name="Thomas B.C."/>
            <person name="Singh A."/>
            <person name="Wilkins M.J."/>
            <person name="Karaoz U."/>
            <person name="Brodie E.L."/>
            <person name="Williams K.H."/>
            <person name="Hubbard S.S."/>
            <person name="Banfield J.F."/>
        </authorList>
    </citation>
    <scope>NUCLEOTIDE SEQUENCE [LARGE SCALE GENOMIC DNA]</scope>
</reference>
<evidence type="ECO:0000256" key="1">
    <source>
        <dbReference type="SAM" id="Phobius"/>
    </source>
</evidence>
<feature type="transmembrane region" description="Helical" evidence="1">
    <location>
        <begin position="37"/>
        <end position="58"/>
    </location>
</feature>
<keyword evidence="1" id="KW-0812">Transmembrane</keyword>
<accession>A0A1G2BV72</accession>
<comment type="caution">
    <text evidence="2">The sequence shown here is derived from an EMBL/GenBank/DDBJ whole genome shotgun (WGS) entry which is preliminary data.</text>
</comment>
<feature type="transmembrane region" description="Helical" evidence="1">
    <location>
        <begin position="7"/>
        <end position="25"/>
    </location>
</feature>
<sequence>MEHKKVIFSLMAATVVFAGVLFLGLSKIDPRGASSIIFAGITAAMLLFFWGLLGTLLLSHRTWRRKNRPLAMSLRQASIFSILVVLALYMQRFDLLTWWDIVIMVGVAVLLELFFIGNEEIKV</sequence>
<dbReference type="Proteomes" id="UP000178109">
    <property type="component" value="Unassembled WGS sequence"/>
</dbReference>
<dbReference type="AlphaFoldDB" id="A0A1G2BV72"/>